<organism evidence="2 3">
    <name type="scientific">Brachybacterium huguangmaarense</name>
    <dbReference type="NCBI Taxonomy" id="1652028"/>
    <lineage>
        <taxon>Bacteria</taxon>
        <taxon>Bacillati</taxon>
        <taxon>Actinomycetota</taxon>
        <taxon>Actinomycetes</taxon>
        <taxon>Micrococcales</taxon>
        <taxon>Dermabacteraceae</taxon>
        <taxon>Brachybacterium</taxon>
    </lineage>
</organism>
<dbReference type="SUPFAM" id="SSF56112">
    <property type="entry name" value="Protein kinase-like (PK-like)"/>
    <property type="match status" value="1"/>
</dbReference>
<protein>
    <submittedName>
        <fullName evidence="2">Aminoglycoside phosphotransferase family protein</fullName>
    </submittedName>
</protein>
<dbReference type="RefSeq" id="WP_263593057.1">
    <property type="nucleotide sequence ID" value="NZ_CP107020.1"/>
</dbReference>
<evidence type="ECO:0000259" key="1">
    <source>
        <dbReference type="Pfam" id="PF01636"/>
    </source>
</evidence>
<dbReference type="EMBL" id="CP107020">
    <property type="protein sequence ID" value="UYG15843.1"/>
    <property type="molecule type" value="Genomic_DNA"/>
</dbReference>
<feature type="domain" description="Aminoglycoside phosphotransferase" evidence="1">
    <location>
        <begin position="134"/>
        <end position="269"/>
    </location>
</feature>
<proteinExistence type="predicted"/>
<dbReference type="Pfam" id="PF01636">
    <property type="entry name" value="APH"/>
    <property type="match status" value="1"/>
</dbReference>
<accession>A0ABY6FY34</accession>
<dbReference type="InterPro" id="IPR011009">
    <property type="entry name" value="Kinase-like_dom_sf"/>
</dbReference>
<dbReference type="Proteomes" id="UP001164305">
    <property type="component" value="Chromosome"/>
</dbReference>
<gene>
    <name evidence="2" type="ORF">BRM3_09315</name>
</gene>
<reference evidence="2" key="1">
    <citation type="submission" date="2022-10" db="EMBL/GenBank/DDBJ databases">
        <title>Whole-Genome Sequencing of Brachybacterium huguangmaarense BRM-3, Isolated from Betula schmidtii.</title>
        <authorList>
            <person name="Haam D."/>
        </authorList>
    </citation>
    <scope>NUCLEOTIDE SEQUENCE</scope>
    <source>
        <strain evidence="2">BRM-3</strain>
    </source>
</reference>
<evidence type="ECO:0000313" key="3">
    <source>
        <dbReference type="Proteomes" id="UP001164305"/>
    </source>
</evidence>
<keyword evidence="3" id="KW-1185">Reference proteome</keyword>
<dbReference type="InterPro" id="IPR002575">
    <property type="entry name" value="Aminoglycoside_PTrfase"/>
</dbReference>
<sequence>MIAKEGERFGPVRSSPPSDFCRRDFHRLDWQVSRIGNTGSFPNGGLWQFSSGPAVMFVKRIGAAYLGDDPVWMLSVDQRDPQWWGREAAFYDSGLARRGWSDDCSPPECFGLDAREDEIDLWLEWVERVPLTSGEYGSAVKGLARWQAAQLDYDGPVLSHGWLAQHVSRRKLDNAVTLAHPGWAALLAAGLSKDARIWAQGRVVDAAHVAAAIRGFPELPTHHDFHGMNIGSSGSHITILDWATVGWGPVGHDVGNLVVDRSADGDVDPRELWSTLLGEYGNELRMSGIDIDQEVIERSAEVSSAVRMGWLLDFLLDGTCGDDTSILMPLIPVANLLTEFAMSVANSS</sequence>
<evidence type="ECO:0000313" key="2">
    <source>
        <dbReference type="EMBL" id="UYG15843.1"/>
    </source>
</evidence>
<name>A0ABY6FY34_9MICO</name>